<dbReference type="Proteomes" id="UP001212997">
    <property type="component" value="Unassembled WGS sequence"/>
</dbReference>
<gene>
    <name evidence="4" type="ORF">NLI96_g7867</name>
</gene>
<dbReference type="InterPro" id="IPR011009">
    <property type="entry name" value="Kinase-like_dom_sf"/>
</dbReference>
<dbReference type="PANTHER" id="PTHR24346:SF30">
    <property type="entry name" value="MATERNAL EMBRYONIC LEUCINE ZIPPER KINASE"/>
    <property type="match status" value="1"/>
</dbReference>
<dbReference type="GO" id="GO:0035556">
    <property type="term" value="P:intracellular signal transduction"/>
    <property type="evidence" value="ECO:0007669"/>
    <property type="project" value="TreeGrafter"/>
</dbReference>
<dbReference type="Gene3D" id="1.10.510.10">
    <property type="entry name" value="Transferase(Phosphotransferase) domain 1"/>
    <property type="match status" value="1"/>
</dbReference>
<reference evidence="4" key="1">
    <citation type="submission" date="2022-07" db="EMBL/GenBank/DDBJ databases">
        <title>Genome Sequence of Physisporinus lineatus.</title>
        <authorList>
            <person name="Buettner E."/>
        </authorList>
    </citation>
    <scope>NUCLEOTIDE SEQUENCE</scope>
    <source>
        <strain evidence="4">VT162</strain>
    </source>
</reference>
<dbReference type="Pfam" id="PF00069">
    <property type="entry name" value="Pkinase"/>
    <property type="match status" value="1"/>
</dbReference>
<dbReference type="AlphaFoldDB" id="A0AAD5UYK9"/>
<evidence type="ECO:0000313" key="4">
    <source>
        <dbReference type="EMBL" id="KAJ3481141.1"/>
    </source>
</evidence>
<name>A0AAD5UYK9_9APHY</name>
<dbReference type="PANTHER" id="PTHR24346">
    <property type="entry name" value="MAP/MICROTUBULE AFFINITY-REGULATING KINASE"/>
    <property type="match status" value="1"/>
</dbReference>
<feature type="domain" description="Protein kinase" evidence="3">
    <location>
        <begin position="1"/>
        <end position="359"/>
    </location>
</feature>
<dbReference type="EMBL" id="JANAWD010000337">
    <property type="protein sequence ID" value="KAJ3481141.1"/>
    <property type="molecule type" value="Genomic_DNA"/>
</dbReference>
<keyword evidence="2" id="KW-0067">ATP-binding</keyword>
<dbReference type="GO" id="GO:0004674">
    <property type="term" value="F:protein serine/threonine kinase activity"/>
    <property type="evidence" value="ECO:0007669"/>
    <property type="project" value="TreeGrafter"/>
</dbReference>
<sequence length="376" mass="44859">MSAQEPVKLLQPLQKFQRFPFHTLDKFETFWMEHQQWLEDKGYMLRPRFRRGWVPSWDVDDARVMPYSVEDSILLRHPFLMDATRISDNEMVMMKRVDHSWEKGLALYFSTEPLASHPHNHCVPVYEVLQVPDLDNVVIVIMPLLRQFDNPRFKTVGEAIEFIRQIFEGLQFMHDHNVAHRDCNYANIMMDPRPTFPEMFHPGRISRSRDFTSLAKYHTRTWRPTKYLFIDFGLSLKFEPGQDRMVFPIRGGDRTVPEFMWYGIKRKYDPFPIDVYYLGNLIRENFLQKTKGLEFIEPLIADMVQDDPTKRPTMNEVVLRFDKMIRSLSYFRLRSRLVEPDEEKRLKPSISRSISHIYRTTIHICTLRSALPRPPS</sequence>
<evidence type="ECO:0000256" key="1">
    <source>
        <dbReference type="ARBA" id="ARBA00022741"/>
    </source>
</evidence>
<evidence type="ECO:0000256" key="2">
    <source>
        <dbReference type="ARBA" id="ARBA00022840"/>
    </source>
</evidence>
<evidence type="ECO:0000259" key="3">
    <source>
        <dbReference type="PROSITE" id="PS50011"/>
    </source>
</evidence>
<comment type="caution">
    <text evidence="4">The sequence shown here is derived from an EMBL/GenBank/DDBJ whole genome shotgun (WGS) entry which is preliminary data.</text>
</comment>
<accession>A0AAD5UYK9</accession>
<protein>
    <recommendedName>
        <fullName evidence="3">Protein kinase domain-containing protein</fullName>
    </recommendedName>
</protein>
<dbReference type="PROSITE" id="PS50011">
    <property type="entry name" value="PROTEIN_KINASE_DOM"/>
    <property type="match status" value="1"/>
</dbReference>
<organism evidence="4 5">
    <name type="scientific">Meripilus lineatus</name>
    <dbReference type="NCBI Taxonomy" id="2056292"/>
    <lineage>
        <taxon>Eukaryota</taxon>
        <taxon>Fungi</taxon>
        <taxon>Dikarya</taxon>
        <taxon>Basidiomycota</taxon>
        <taxon>Agaricomycotina</taxon>
        <taxon>Agaricomycetes</taxon>
        <taxon>Polyporales</taxon>
        <taxon>Meripilaceae</taxon>
        <taxon>Meripilus</taxon>
    </lineage>
</organism>
<dbReference type="GO" id="GO:0005524">
    <property type="term" value="F:ATP binding"/>
    <property type="evidence" value="ECO:0007669"/>
    <property type="project" value="UniProtKB-KW"/>
</dbReference>
<dbReference type="GO" id="GO:0005737">
    <property type="term" value="C:cytoplasm"/>
    <property type="evidence" value="ECO:0007669"/>
    <property type="project" value="TreeGrafter"/>
</dbReference>
<dbReference type="SMART" id="SM00220">
    <property type="entry name" value="S_TKc"/>
    <property type="match status" value="1"/>
</dbReference>
<dbReference type="SUPFAM" id="SSF56112">
    <property type="entry name" value="Protein kinase-like (PK-like)"/>
    <property type="match status" value="1"/>
</dbReference>
<keyword evidence="1" id="KW-0547">Nucleotide-binding</keyword>
<proteinExistence type="predicted"/>
<evidence type="ECO:0000313" key="5">
    <source>
        <dbReference type="Proteomes" id="UP001212997"/>
    </source>
</evidence>
<keyword evidence="5" id="KW-1185">Reference proteome</keyword>
<dbReference type="InterPro" id="IPR000719">
    <property type="entry name" value="Prot_kinase_dom"/>
</dbReference>